<reference evidence="1" key="1">
    <citation type="journal article" date="2018" name="Nat. Genet.">
        <title>Extensive intraspecific gene order and gene structural variations between Mo17 and other maize genomes.</title>
        <authorList>
            <person name="Sun S."/>
            <person name="Zhou Y."/>
            <person name="Chen J."/>
            <person name="Shi J."/>
            <person name="Zhao H."/>
            <person name="Zhao H."/>
            <person name="Song W."/>
            <person name="Zhang M."/>
            <person name="Cui Y."/>
            <person name="Dong X."/>
            <person name="Liu H."/>
            <person name="Ma X."/>
            <person name="Jiao Y."/>
            <person name="Wang B."/>
            <person name="Wei X."/>
            <person name="Stein J.C."/>
            <person name="Glaubitz J.C."/>
            <person name="Lu F."/>
            <person name="Yu G."/>
            <person name="Liang C."/>
            <person name="Fengler K."/>
            <person name="Li B."/>
            <person name="Rafalski A."/>
            <person name="Schnable P.S."/>
            <person name="Ware D.H."/>
            <person name="Buckler E.S."/>
            <person name="Lai J."/>
        </authorList>
    </citation>
    <scope>NUCLEOTIDE SEQUENCE [LARGE SCALE GENOMIC DNA]</scope>
    <source>
        <tissue evidence="1">Seedling</tissue>
    </source>
</reference>
<accession>A0A3L6DN61</accession>
<feature type="non-terminal residue" evidence="1">
    <location>
        <position position="1"/>
    </location>
</feature>
<sequence length="79" mass="8385">FSPSFHRVVLPSSSLSCRRRAIEVGRAGSLKPTPPRVPARGRGHIRFLGSAVANACCSSAFSTSTSWFSSDASSTLVLF</sequence>
<comment type="caution">
    <text evidence="1">The sequence shown here is derived from an EMBL/GenBank/DDBJ whole genome shotgun (WGS) entry which is preliminary data.</text>
</comment>
<gene>
    <name evidence="1" type="ORF">Zm00014a_036702</name>
</gene>
<evidence type="ECO:0000313" key="1">
    <source>
        <dbReference type="EMBL" id="PWZ08981.1"/>
    </source>
</evidence>
<dbReference type="AlphaFoldDB" id="A0A3L6DN61"/>
<dbReference type="EMBL" id="NCVQ01000009">
    <property type="protein sequence ID" value="PWZ08981.1"/>
    <property type="molecule type" value="Genomic_DNA"/>
</dbReference>
<name>A0A3L6DN61_MAIZE</name>
<dbReference type="Proteomes" id="UP000251960">
    <property type="component" value="Chromosome 8"/>
</dbReference>
<organism evidence="1">
    <name type="scientific">Zea mays</name>
    <name type="common">Maize</name>
    <dbReference type="NCBI Taxonomy" id="4577"/>
    <lineage>
        <taxon>Eukaryota</taxon>
        <taxon>Viridiplantae</taxon>
        <taxon>Streptophyta</taxon>
        <taxon>Embryophyta</taxon>
        <taxon>Tracheophyta</taxon>
        <taxon>Spermatophyta</taxon>
        <taxon>Magnoliopsida</taxon>
        <taxon>Liliopsida</taxon>
        <taxon>Poales</taxon>
        <taxon>Poaceae</taxon>
        <taxon>PACMAD clade</taxon>
        <taxon>Panicoideae</taxon>
        <taxon>Andropogonodae</taxon>
        <taxon>Andropogoneae</taxon>
        <taxon>Tripsacinae</taxon>
        <taxon>Zea</taxon>
    </lineage>
</organism>
<protein>
    <submittedName>
        <fullName evidence="1">Uncharacterized protein</fullName>
    </submittedName>
</protein>
<proteinExistence type="predicted"/>